<dbReference type="Proteomes" id="UP000062398">
    <property type="component" value="Chromosome"/>
</dbReference>
<gene>
    <name evidence="1" type="ORF">HA72_1410</name>
    <name evidence="2" type="ORF">MsedA_1429</name>
    <name evidence="3" type="ORF">MsedB_1431</name>
    <name evidence="4" type="ORF">MsedC_1429</name>
    <name evidence="5" type="ORF">MsedD_1430</name>
    <name evidence="6" type="ORF">MsedE_1435</name>
</gene>
<dbReference type="EMBL" id="CP012174">
    <property type="protein sequence ID" value="AKV78905.1"/>
    <property type="molecule type" value="Genomic_DNA"/>
</dbReference>
<evidence type="ECO:0000313" key="5">
    <source>
        <dbReference type="EMBL" id="AKV81150.1"/>
    </source>
</evidence>
<dbReference type="OrthoDB" id="42697at2157"/>
<dbReference type="EMBL" id="CP008822">
    <property type="protein sequence ID" value="AIM27552.1"/>
    <property type="molecule type" value="Genomic_DNA"/>
</dbReference>
<reference evidence="6 8" key="3">
    <citation type="submission" date="2015-07" db="EMBL/GenBank/DDBJ databases">
        <title>Physiological, transcriptional responses and genome re-sequencing of acid resistant extremely thermoacidophilic Metallosphaera sedula SARC-M1.</title>
        <authorList>
            <person name="Ai C."/>
            <person name="McCarthy S."/>
            <person name="Eckrich V."/>
            <person name="Rudrappa D."/>
            <person name="Qiu G."/>
            <person name="Blum P."/>
        </authorList>
    </citation>
    <scope>NUCLEOTIDE SEQUENCE [LARGE SCALE GENOMIC DNA]</scope>
    <source>
        <strain evidence="6 8">SARC-M1</strain>
    </source>
</reference>
<dbReference type="Proteomes" id="UP000056255">
    <property type="component" value="Chromosome"/>
</dbReference>
<organism evidence="1 7">
    <name type="scientific">Metallosphaera sedula</name>
    <dbReference type="NCBI Taxonomy" id="43687"/>
    <lineage>
        <taxon>Archaea</taxon>
        <taxon>Thermoproteota</taxon>
        <taxon>Thermoprotei</taxon>
        <taxon>Sulfolobales</taxon>
        <taxon>Sulfolobaceae</taxon>
        <taxon>Metallosphaera</taxon>
    </lineage>
</organism>
<evidence type="ECO:0000313" key="9">
    <source>
        <dbReference type="Proteomes" id="UP000061362"/>
    </source>
</evidence>
<proteinExistence type="predicted"/>
<dbReference type="GeneID" id="91755911"/>
<evidence type="ECO:0000313" key="1">
    <source>
        <dbReference type="EMBL" id="AIM27552.1"/>
    </source>
</evidence>
<name>A0A088E747_9CREN</name>
<evidence type="ECO:0000313" key="4">
    <source>
        <dbReference type="EMBL" id="AKV78905.1"/>
    </source>
</evidence>
<dbReference type="Proteomes" id="UP000062475">
    <property type="component" value="Chromosome"/>
</dbReference>
<evidence type="ECO:0000313" key="8">
    <source>
        <dbReference type="Proteomes" id="UP000056255"/>
    </source>
</evidence>
<dbReference type="OMA" id="INAPCER"/>
<evidence type="ECO:0000313" key="12">
    <source>
        <dbReference type="Proteomes" id="UP000068832"/>
    </source>
</evidence>
<reference evidence="1 7" key="1">
    <citation type="journal article" date="2014" name="J. Bacteriol.">
        <title>Role of an Archaeal PitA Transporter in the Copper and Arsenic Resistance of Metallosphaera sedula, an Extreme Thermoacidophile.</title>
        <authorList>
            <person name="McCarthy S."/>
            <person name="Ai C."/>
            <person name="Wheaton G."/>
            <person name="Tevatia R."/>
            <person name="Eckrich V."/>
            <person name="Kelly R."/>
            <person name="Blum P."/>
        </authorList>
    </citation>
    <scope>NUCLEOTIDE SEQUENCE [LARGE SCALE GENOMIC DNA]</scope>
    <source>
        <strain evidence="1 7">CuR1</strain>
    </source>
</reference>
<dbReference type="AlphaFoldDB" id="A0A088E747"/>
<dbReference type="Proteomes" id="UP000029084">
    <property type="component" value="Chromosome"/>
</dbReference>
<dbReference type="Proteomes" id="UP000068832">
    <property type="component" value="Chromosome"/>
</dbReference>
<dbReference type="EMBL" id="CP012172">
    <property type="protein sequence ID" value="AKV74414.1"/>
    <property type="molecule type" value="Genomic_DNA"/>
</dbReference>
<sequence length="116" mass="13355">MENESRKLMIPCETAMREVIPAIKALLVKELVKQGESQSHTASLLGLTPAEVSYYLKGKRAEGEYKTILENDEEFMEMIRHYTSRLHEADRVNICPLCSLARKKLGIMDYSCPYDW</sequence>
<dbReference type="PATRIC" id="fig|43687.5.peg.1532"/>
<dbReference type="PANTHER" id="PTHR40730:SF3">
    <property type="entry name" value="HTH CRO_C1-TYPE DOMAIN-CONTAINING PROTEIN"/>
    <property type="match status" value="1"/>
</dbReference>
<protein>
    <submittedName>
        <fullName evidence="1 2">Transcriptional regulator</fullName>
    </submittedName>
</protein>
<dbReference type="Proteomes" id="UP000061362">
    <property type="component" value="Chromosome"/>
</dbReference>
<dbReference type="EMBL" id="CP012176">
    <property type="protein sequence ID" value="AKV83388.1"/>
    <property type="molecule type" value="Genomic_DNA"/>
</dbReference>
<accession>A0A088E747</accession>
<dbReference type="RefSeq" id="WP_012021355.1">
    <property type="nucleotide sequence ID" value="NZ_CP008822.1"/>
</dbReference>
<evidence type="ECO:0000313" key="11">
    <source>
        <dbReference type="Proteomes" id="UP000062475"/>
    </source>
</evidence>
<evidence type="ECO:0000313" key="3">
    <source>
        <dbReference type="EMBL" id="AKV76653.1"/>
    </source>
</evidence>
<dbReference type="EMBL" id="CP012173">
    <property type="protein sequence ID" value="AKV76653.1"/>
    <property type="molecule type" value="Genomic_DNA"/>
</dbReference>
<dbReference type="EMBL" id="CP012175">
    <property type="protein sequence ID" value="AKV81150.1"/>
    <property type="molecule type" value="Genomic_DNA"/>
</dbReference>
<reference evidence="9 10" key="2">
    <citation type="journal article" date="2015" name="Genome Announc.">
        <title>Complete Genome Sequences of Evolved Arsenate-Resistant Metallosphaera sedula Strains.</title>
        <authorList>
            <person name="Ai C."/>
            <person name="McCarthy S."/>
            <person name="Schackwitz W."/>
            <person name="Martin J."/>
            <person name="Lipzen A."/>
            <person name="Blum P."/>
        </authorList>
    </citation>
    <scope>NUCLEOTIDE SEQUENCE [LARGE SCALE GENOMIC DNA]</scope>
    <source>
        <strain evidence="4 10">ARS120-1</strain>
        <strain evidence="5 9">ARS120-2</strain>
        <strain evidence="2 12">ARS50-1</strain>
        <strain evidence="3 11">ARS50-2</strain>
    </source>
</reference>
<dbReference type="PANTHER" id="PTHR40730">
    <property type="entry name" value="TRANSCRIPTIONAL REGULATOR PROTEIN-LIKE PROTEIN"/>
    <property type="match status" value="1"/>
</dbReference>
<evidence type="ECO:0000313" key="10">
    <source>
        <dbReference type="Proteomes" id="UP000062398"/>
    </source>
</evidence>
<evidence type="ECO:0000313" key="6">
    <source>
        <dbReference type="EMBL" id="AKV83388.1"/>
    </source>
</evidence>
<evidence type="ECO:0000313" key="7">
    <source>
        <dbReference type="Proteomes" id="UP000029084"/>
    </source>
</evidence>
<evidence type="ECO:0000313" key="2">
    <source>
        <dbReference type="EMBL" id="AKV74414.1"/>
    </source>
</evidence>